<dbReference type="InterPro" id="IPR000119">
    <property type="entry name" value="Hist_DNA-bd"/>
</dbReference>
<proteinExistence type="inferred from homology"/>
<dbReference type="Pfam" id="PF00216">
    <property type="entry name" value="Bac_DNA_binding"/>
    <property type="match status" value="1"/>
</dbReference>
<comment type="caution">
    <text evidence="4">The sequence shown here is derived from an EMBL/GenBank/DDBJ whole genome shotgun (WGS) entry which is preliminary data.</text>
</comment>
<dbReference type="Proteomes" id="UP000228886">
    <property type="component" value="Unassembled WGS sequence"/>
</dbReference>
<organism evidence="4 5">
    <name type="scientific">bacterium (Candidatus Ratteibacteria) CG01_land_8_20_14_3_00_40_19</name>
    <dbReference type="NCBI Taxonomy" id="2014290"/>
    <lineage>
        <taxon>Bacteria</taxon>
        <taxon>Candidatus Ratteibacteria</taxon>
    </lineage>
</organism>
<evidence type="ECO:0000256" key="3">
    <source>
        <dbReference type="RuleBase" id="RU003939"/>
    </source>
</evidence>
<dbReference type="PANTHER" id="PTHR33175:SF3">
    <property type="entry name" value="DNA-BINDING PROTEIN HU-BETA"/>
    <property type="match status" value="1"/>
</dbReference>
<dbReference type="CDD" id="cd13831">
    <property type="entry name" value="HU"/>
    <property type="match status" value="1"/>
</dbReference>
<gene>
    <name evidence="4" type="ORF">COS11_01455</name>
</gene>
<dbReference type="InterPro" id="IPR010992">
    <property type="entry name" value="IHF-like_DNA-bd_dom_sf"/>
</dbReference>
<evidence type="ECO:0000313" key="4">
    <source>
        <dbReference type="EMBL" id="PIV64569.1"/>
    </source>
</evidence>
<dbReference type="GO" id="GO:0005829">
    <property type="term" value="C:cytosol"/>
    <property type="evidence" value="ECO:0007669"/>
    <property type="project" value="TreeGrafter"/>
</dbReference>
<dbReference type="GO" id="GO:0003677">
    <property type="term" value="F:DNA binding"/>
    <property type="evidence" value="ECO:0007669"/>
    <property type="project" value="UniProtKB-KW"/>
</dbReference>
<keyword evidence="2 4" id="KW-0238">DNA-binding</keyword>
<accession>A0A2M7EA28</accession>
<dbReference type="AlphaFoldDB" id="A0A2M7EA28"/>
<feature type="non-terminal residue" evidence="4">
    <location>
        <position position="1"/>
    </location>
</feature>
<dbReference type="SMART" id="SM00411">
    <property type="entry name" value="BHL"/>
    <property type="match status" value="1"/>
</dbReference>
<dbReference type="Gene3D" id="4.10.520.10">
    <property type="entry name" value="IHF-like DNA-binding proteins"/>
    <property type="match status" value="1"/>
</dbReference>
<dbReference type="SUPFAM" id="SSF47729">
    <property type="entry name" value="IHF-like DNA-binding proteins"/>
    <property type="match status" value="1"/>
</dbReference>
<reference evidence="5" key="1">
    <citation type="submission" date="2017-09" db="EMBL/GenBank/DDBJ databases">
        <title>Depth-based differentiation of microbial function through sediment-hosted aquifers and enrichment of novel symbionts in the deep terrestrial subsurface.</title>
        <authorList>
            <person name="Probst A.J."/>
            <person name="Ladd B."/>
            <person name="Jarett J.K."/>
            <person name="Geller-Mcgrath D.E."/>
            <person name="Sieber C.M.K."/>
            <person name="Emerson J.B."/>
            <person name="Anantharaman K."/>
            <person name="Thomas B.C."/>
            <person name="Malmstrom R."/>
            <person name="Stieglmeier M."/>
            <person name="Klingl A."/>
            <person name="Woyke T."/>
            <person name="Ryan C.M."/>
            <person name="Banfield J.F."/>
        </authorList>
    </citation>
    <scope>NUCLEOTIDE SEQUENCE [LARGE SCALE GENOMIC DNA]</scope>
</reference>
<dbReference type="EMBL" id="PETL01000075">
    <property type="protein sequence ID" value="PIV64569.1"/>
    <property type="molecule type" value="Genomic_DNA"/>
</dbReference>
<evidence type="ECO:0000256" key="1">
    <source>
        <dbReference type="ARBA" id="ARBA00023067"/>
    </source>
</evidence>
<sequence>TDISKAQATKAVDSLVNNIRNSLKNGEKVVLAGLGTFSVKKRKARTGRNPRTGEQLSIPERKVAAFKAGKTLKEAVK</sequence>
<evidence type="ECO:0000256" key="2">
    <source>
        <dbReference type="ARBA" id="ARBA00023125"/>
    </source>
</evidence>
<name>A0A2M7EA28_9BACT</name>
<keyword evidence="1" id="KW-0226">DNA condensation</keyword>
<dbReference type="PANTHER" id="PTHR33175">
    <property type="entry name" value="DNA-BINDING PROTEIN HU"/>
    <property type="match status" value="1"/>
</dbReference>
<dbReference type="GO" id="GO:0030261">
    <property type="term" value="P:chromosome condensation"/>
    <property type="evidence" value="ECO:0007669"/>
    <property type="project" value="UniProtKB-KW"/>
</dbReference>
<dbReference type="GO" id="GO:0030527">
    <property type="term" value="F:structural constituent of chromatin"/>
    <property type="evidence" value="ECO:0007669"/>
    <property type="project" value="InterPro"/>
</dbReference>
<evidence type="ECO:0000313" key="5">
    <source>
        <dbReference type="Proteomes" id="UP000228886"/>
    </source>
</evidence>
<dbReference type="PRINTS" id="PR01727">
    <property type="entry name" value="DNABINDINGHU"/>
</dbReference>
<protein>
    <submittedName>
        <fullName evidence="4">DNA-binding protein</fullName>
    </submittedName>
</protein>
<comment type="similarity">
    <text evidence="3">Belongs to the bacterial histone-like protein family.</text>
</comment>